<dbReference type="PRINTS" id="PR01488">
    <property type="entry name" value="RTXTOXINA"/>
</dbReference>
<evidence type="ECO:0000256" key="2">
    <source>
        <dbReference type="ARBA" id="ARBA00004370"/>
    </source>
</evidence>
<proteinExistence type="predicted"/>
<dbReference type="GO" id="GO:0005509">
    <property type="term" value="F:calcium ion binding"/>
    <property type="evidence" value="ECO:0007669"/>
    <property type="project" value="InterPro"/>
</dbReference>
<evidence type="ECO:0000313" key="11">
    <source>
        <dbReference type="EMBL" id="HEF28815.1"/>
    </source>
</evidence>
<keyword evidence="9" id="KW-0472">Membrane</keyword>
<keyword evidence="8" id="KW-0843">Virulence</keyword>
<feature type="domain" description="Peptidase M10 serralysin C-terminal" evidence="10">
    <location>
        <begin position="339"/>
        <end position="496"/>
    </location>
</feature>
<sequence length="527" mass="55348">MRPAQPLLTASRYWPLLAREPTAVLPITAIAAHSGGSSGSVSMADKQKVFWYGTAGKDEFFSTFDLNVIYGGAGDDYIEGRGDSVLIGGAGSDSFYAYGNAVLRYASISDSSGSQVDYIDYFDKADRLDLTALGISGIGDGTHGTVQIVSNTDDGYYRTILRSYDVDENGNRFELLLSGDYTLTDANFQRLIAGSDAGDSVVGTSAGAETLMGYEGRDTLSGLAGDDRLVGGLGGDTLTGGTGADEFVFSSVSDSIRTSTGSAHTAGRDLITDFNAAEGDLVDLSSLGFSGLGNGFNGTLKVVVNGAGTQTALKSLEADADGNQFEILFSGNLKADLNRDTVDFGNTTGPKIVNTMTRDNMDVLGTGGNDILAGGVGDDQMVGFQGNDIINGGAGNDVMAGGMGKDTLTGGSGLDDFVYYRMTDSYRTADASHSDLITDFESGDRLFILDLGFDRTGDGRNGTLKLDYNEDQDRTYLRSFEADADGRFFQIALSGNHTSVPVLYDGLYLDEPLISIVGINPAEPAPV</sequence>
<comment type="cofactor">
    <cofactor evidence="1">
        <name>Ca(2+)</name>
        <dbReference type="ChEBI" id="CHEBI:29108"/>
    </cofactor>
</comment>
<evidence type="ECO:0000259" key="10">
    <source>
        <dbReference type="Pfam" id="PF08548"/>
    </source>
</evidence>
<dbReference type="Pfam" id="PF00353">
    <property type="entry name" value="HemolysinCabind"/>
    <property type="match status" value="3"/>
</dbReference>
<evidence type="ECO:0000256" key="5">
    <source>
        <dbReference type="ARBA" id="ARBA00022656"/>
    </source>
</evidence>
<evidence type="ECO:0000256" key="8">
    <source>
        <dbReference type="ARBA" id="ARBA00023026"/>
    </source>
</evidence>
<keyword evidence="5" id="KW-0800">Toxin</keyword>
<dbReference type="GO" id="GO:0090729">
    <property type="term" value="F:toxin activity"/>
    <property type="evidence" value="ECO:0007669"/>
    <property type="project" value="UniProtKB-KW"/>
</dbReference>
<accession>A0A7C2BB55</accession>
<dbReference type="InterPro" id="IPR011049">
    <property type="entry name" value="Serralysin-like_metalloprot_C"/>
</dbReference>
<dbReference type="InterPro" id="IPR001343">
    <property type="entry name" value="Hemolysn_Ca-bd"/>
</dbReference>
<dbReference type="InterPro" id="IPR050557">
    <property type="entry name" value="RTX_toxin/Mannuronan_C5-epim"/>
</dbReference>
<dbReference type="PANTHER" id="PTHR38340:SF1">
    <property type="entry name" value="S-LAYER PROTEIN"/>
    <property type="match status" value="1"/>
</dbReference>
<reference evidence="11" key="1">
    <citation type="journal article" date="2020" name="mSystems">
        <title>Genome- and Community-Level Interaction Insights into Carbon Utilization and Element Cycling Functions of Hydrothermarchaeota in Hydrothermal Sediment.</title>
        <authorList>
            <person name="Zhou Z."/>
            <person name="Liu Y."/>
            <person name="Xu W."/>
            <person name="Pan J."/>
            <person name="Luo Z.H."/>
            <person name="Li M."/>
        </authorList>
    </citation>
    <scope>NUCLEOTIDE SEQUENCE [LARGE SCALE GENOMIC DNA]</scope>
    <source>
        <strain evidence="11">SpSt-200</strain>
    </source>
</reference>
<dbReference type="Pfam" id="PF08548">
    <property type="entry name" value="Peptidase_M10_C"/>
    <property type="match status" value="2"/>
</dbReference>
<dbReference type="InterPro" id="IPR018511">
    <property type="entry name" value="Hemolysin-typ_Ca-bd_CS"/>
</dbReference>
<comment type="caution">
    <text evidence="11">The sequence shown here is derived from an EMBL/GenBank/DDBJ whole genome shotgun (WGS) entry which is preliminary data.</text>
</comment>
<dbReference type="GO" id="GO:0016020">
    <property type="term" value="C:membrane"/>
    <property type="evidence" value="ECO:0007669"/>
    <property type="project" value="UniProtKB-SubCell"/>
</dbReference>
<evidence type="ECO:0000256" key="6">
    <source>
        <dbReference type="ARBA" id="ARBA00022737"/>
    </source>
</evidence>
<evidence type="ECO:0000256" key="4">
    <source>
        <dbReference type="ARBA" id="ARBA00022525"/>
    </source>
</evidence>
<gene>
    <name evidence="11" type="ORF">ENP23_24025</name>
</gene>
<feature type="domain" description="Peptidase M10 serralysin C-terminal" evidence="10">
    <location>
        <begin position="87"/>
        <end position="184"/>
    </location>
</feature>
<keyword evidence="7" id="KW-0106">Calcium</keyword>
<evidence type="ECO:0000256" key="7">
    <source>
        <dbReference type="ARBA" id="ARBA00022837"/>
    </source>
</evidence>
<dbReference type="GO" id="GO:0005615">
    <property type="term" value="C:extracellular space"/>
    <property type="evidence" value="ECO:0007669"/>
    <property type="project" value="InterPro"/>
</dbReference>
<evidence type="ECO:0000256" key="9">
    <source>
        <dbReference type="ARBA" id="ARBA00023136"/>
    </source>
</evidence>
<evidence type="ECO:0000256" key="1">
    <source>
        <dbReference type="ARBA" id="ARBA00001913"/>
    </source>
</evidence>
<comment type="subcellular location">
    <subcellularLocation>
        <location evidence="2">Membrane</location>
    </subcellularLocation>
    <subcellularLocation>
        <location evidence="3">Secreted</location>
    </subcellularLocation>
</comment>
<name>A0A7C2BB55_9PSED</name>
<organism evidence="11">
    <name type="scientific">Pseudomonas graminis</name>
    <dbReference type="NCBI Taxonomy" id="158627"/>
    <lineage>
        <taxon>Bacteria</taxon>
        <taxon>Pseudomonadati</taxon>
        <taxon>Pseudomonadota</taxon>
        <taxon>Gammaproteobacteria</taxon>
        <taxon>Pseudomonadales</taxon>
        <taxon>Pseudomonadaceae</taxon>
        <taxon>Pseudomonas</taxon>
    </lineage>
</organism>
<dbReference type="PROSITE" id="PS00330">
    <property type="entry name" value="HEMOLYSIN_CALCIUM"/>
    <property type="match status" value="2"/>
</dbReference>
<keyword evidence="6" id="KW-0677">Repeat</keyword>
<dbReference type="SUPFAM" id="SSF51120">
    <property type="entry name" value="beta-Roll"/>
    <property type="match status" value="3"/>
</dbReference>
<dbReference type="InterPro" id="IPR013858">
    <property type="entry name" value="Peptidase_M10B_C"/>
</dbReference>
<evidence type="ECO:0000256" key="3">
    <source>
        <dbReference type="ARBA" id="ARBA00004613"/>
    </source>
</evidence>
<dbReference type="EMBL" id="DSIN01000035">
    <property type="protein sequence ID" value="HEF28815.1"/>
    <property type="molecule type" value="Genomic_DNA"/>
</dbReference>
<dbReference type="PRINTS" id="PR00313">
    <property type="entry name" value="CABNDNGRPT"/>
</dbReference>
<dbReference type="PANTHER" id="PTHR38340">
    <property type="entry name" value="S-LAYER PROTEIN"/>
    <property type="match status" value="1"/>
</dbReference>
<dbReference type="Gene3D" id="2.150.10.10">
    <property type="entry name" value="Serralysin-like metalloprotease, C-terminal"/>
    <property type="match status" value="2"/>
</dbReference>
<keyword evidence="4" id="KW-0964">Secreted</keyword>
<protein>
    <submittedName>
        <fullName evidence="11">Calcium-binding protein</fullName>
    </submittedName>
</protein>
<dbReference type="AlphaFoldDB" id="A0A7C2BB55"/>
<dbReference type="InterPro" id="IPR003995">
    <property type="entry name" value="RTX_toxin_determinant-A"/>
</dbReference>